<dbReference type="SUPFAM" id="SSF53187">
    <property type="entry name" value="Zn-dependent exopeptidases"/>
    <property type="match status" value="1"/>
</dbReference>
<keyword evidence="6" id="KW-0732">Signal</keyword>
<dbReference type="InterPro" id="IPR050072">
    <property type="entry name" value="Peptidase_M20A"/>
</dbReference>
<dbReference type="InterPro" id="IPR002933">
    <property type="entry name" value="Peptidase_M20"/>
</dbReference>
<evidence type="ECO:0000256" key="2">
    <source>
        <dbReference type="ARBA" id="ARBA00022723"/>
    </source>
</evidence>
<keyword evidence="5" id="KW-0170">Cobalt</keyword>
<dbReference type="EMBL" id="JACNEP010000007">
    <property type="protein sequence ID" value="MBC3766343.1"/>
    <property type="molecule type" value="Genomic_DNA"/>
</dbReference>
<dbReference type="InterPro" id="IPR036264">
    <property type="entry name" value="Bact_exopeptidase_dim_dom"/>
</dbReference>
<reference evidence="8" key="2">
    <citation type="submission" date="2020-08" db="EMBL/GenBank/DDBJ databases">
        <authorList>
            <person name="Lai Q."/>
        </authorList>
    </citation>
    <scope>NUCLEOTIDE SEQUENCE</scope>
    <source>
        <strain evidence="8">S27-2</strain>
    </source>
</reference>
<evidence type="ECO:0000256" key="4">
    <source>
        <dbReference type="ARBA" id="ARBA00022833"/>
    </source>
</evidence>
<sequence>MYKLSLLLIAGLLSNSALAQLSSVEKGLINQVDHNNPEAVTLLKDIVNINSGTMNFSGVKKVADRLIPEFEALGFNAHFEDGSAFNRAGHLIAEYKSGKGPQILMIGHLDTVFEADSPFQHFEMLDNNMAKGPGIADMKGGDVIILQALKALHQANELQGLNIRVVMTGDEELNGRPLAKSKQALVDAAKWADIALGFENGDGNPRTANVSRRGSVDWTLTISGHASHSSQIFKDKVGAGAIYEASRILNQFYQQLRSEPLLTFNPGRIMGGTTVHHNKMNNSGDTFGKNNVVAQSAIVTGDIRAASLEQLERVKDKMRKIVADNLPQTQSVIEIGEGYPPMGATDGNQQLLSIYSNVSQDLGQGQVEAVNPLNAGAADVSFTAQYVSMALDGLGMSGTAGHTVNETGNMVSLPNQTKRAALLLYRLKTMAK</sequence>
<dbReference type="Pfam" id="PF01546">
    <property type="entry name" value="Peptidase_M20"/>
    <property type="match status" value="1"/>
</dbReference>
<dbReference type="GO" id="GO:0016787">
    <property type="term" value="F:hydrolase activity"/>
    <property type="evidence" value="ECO:0007669"/>
    <property type="project" value="UniProtKB-KW"/>
</dbReference>
<evidence type="ECO:0000256" key="3">
    <source>
        <dbReference type="ARBA" id="ARBA00022801"/>
    </source>
</evidence>
<evidence type="ECO:0000256" key="6">
    <source>
        <dbReference type="SAM" id="SignalP"/>
    </source>
</evidence>
<dbReference type="InterPro" id="IPR001261">
    <property type="entry name" value="ArgE/DapE_CS"/>
</dbReference>
<keyword evidence="4" id="KW-0862">Zinc</keyword>
<dbReference type="InterPro" id="IPR011650">
    <property type="entry name" value="Peptidase_M20_dimer"/>
</dbReference>
<feature type="domain" description="Peptidase M20 dimerisation" evidence="7">
    <location>
        <begin position="210"/>
        <end position="328"/>
    </location>
</feature>
<dbReference type="GO" id="GO:0046872">
    <property type="term" value="F:metal ion binding"/>
    <property type="evidence" value="ECO:0007669"/>
    <property type="project" value="UniProtKB-KW"/>
</dbReference>
<keyword evidence="3" id="KW-0378">Hydrolase</keyword>
<evidence type="ECO:0000313" key="9">
    <source>
        <dbReference type="Proteomes" id="UP000601768"/>
    </source>
</evidence>
<evidence type="ECO:0000259" key="7">
    <source>
        <dbReference type="Pfam" id="PF07687"/>
    </source>
</evidence>
<dbReference type="Gene3D" id="3.30.70.360">
    <property type="match status" value="1"/>
</dbReference>
<keyword evidence="9" id="KW-1185">Reference proteome</keyword>
<dbReference type="AlphaFoldDB" id="A0A8J6M2I8"/>
<feature type="chain" id="PRO_5035180525" evidence="6">
    <location>
        <begin position="20"/>
        <end position="432"/>
    </location>
</feature>
<protein>
    <submittedName>
        <fullName evidence="8">M20/M25/M40 family metallo-hydrolase</fullName>
    </submittedName>
</protein>
<proteinExistence type="predicted"/>
<keyword evidence="2" id="KW-0479">Metal-binding</keyword>
<dbReference type="SUPFAM" id="SSF55031">
    <property type="entry name" value="Bacterial exopeptidase dimerisation domain"/>
    <property type="match status" value="1"/>
</dbReference>
<dbReference type="PROSITE" id="PS00759">
    <property type="entry name" value="ARGE_DAPE_CPG2_2"/>
    <property type="match status" value="1"/>
</dbReference>
<evidence type="ECO:0000256" key="5">
    <source>
        <dbReference type="ARBA" id="ARBA00023285"/>
    </source>
</evidence>
<evidence type="ECO:0000313" key="8">
    <source>
        <dbReference type="EMBL" id="MBC3766343.1"/>
    </source>
</evidence>
<reference evidence="8" key="1">
    <citation type="journal article" date="2018" name="Int. J. Syst. Evol. Microbiol.">
        <title>Neptunicella marina gen. nov., sp. nov., isolated from surface seawater.</title>
        <authorList>
            <person name="Liu X."/>
            <person name="Lai Q."/>
            <person name="Du Y."/>
            <person name="Zhang X."/>
            <person name="Liu Z."/>
            <person name="Sun F."/>
            <person name="Shao Z."/>
        </authorList>
    </citation>
    <scope>NUCLEOTIDE SEQUENCE</scope>
    <source>
        <strain evidence="8">S27-2</strain>
    </source>
</reference>
<gene>
    <name evidence="8" type="ORF">H8B19_10660</name>
</gene>
<dbReference type="Gene3D" id="3.40.630.10">
    <property type="entry name" value="Zn peptidases"/>
    <property type="match status" value="1"/>
</dbReference>
<accession>A0A8J6M2I8</accession>
<dbReference type="RefSeq" id="WP_186506869.1">
    <property type="nucleotide sequence ID" value="NZ_JACNEP010000007.1"/>
</dbReference>
<dbReference type="Pfam" id="PF07687">
    <property type="entry name" value="M20_dimer"/>
    <property type="match status" value="1"/>
</dbReference>
<dbReference type="PROSITE" id="PS00758">
    <property type="entry name" value="ARGE_DAPE_CPG2_1"/>
    <property type="match status" value="1"/>
</dbReference>
<dbReference type="Proteomes" id="UP000601768">
    <property type="component" value="Unassembled WGS sequence"/>
</dbReference>
<evidence type="ECO:0000256" key="1">
    <source>
        <dbReference type="ARBA" id="ARBA00001947"/>
    </source>
</evidence>
<name>A0A8J6M2I8_9ALTE</name>
<organism evidence="8 9">
    <name type="scientific">Neptunicella marina</name>
    <dbReference type="NCBI Taxonomy" id="2125989"/>
    <lineage>
        <taxon>Bacteria</taxon>
        <taxon>Pseudomonadati</taxon>
        <taxon>Pseudomonadota</taxon>
        <taxon>Gammaproteobacteria</taxon>
        <taxon>Alteromonadales</taxon>
        <taxon>Alteromonadaceae</taxon>
        <taxon>Neptunicella</taxon>
    </lineage>
</organism>
<dbReference type="PANTHER" id="PTHR43808">
    <property type="entry name" value="ACETYLORNITHINE DEACETYLASE"/>
    <property type="match status" value="1"/>
</dbReference>
<comment type="cofactor">
    <cofactor evidence="1">
        <name>Zn(2+)</name>
        <dbReference type="ChEBI" id="CHEBI:29105"/>
    </cofactor>
</comment>
<feature type="signal peptide" evidence="6">
    <location>
        <begin position="1"/>
        <end position="19"/>
    </location>
</feature>
<dbReference type="PANTHER" id="PTHR43808:SF32">
    <property type="entry name" value="ARGE_DAPE-RELATED DEACYLASE"/>
    <property type="match status" value="1"/>
</dbReference>
<comment type="caution">
    <text evidence="8">The sequence shown here is derived from an EMBL/GenBank/DDBJ whole genome shotgun (WGS) entry which is preliminary data.</text>
</comment>